<dbReference type="OrthoDB" id="3194672at2"/>
<evidence type="ECO:0000313" key="3">
    <source>
        <dbReference type="EMBL" id="TWT84245.1"/>
    </source>
</evidence>
<dbReference type="RefSeq" id="WP_146401875.1">
    <property type="nucleotide sequence ID" value="NZ_SJPJ01000001.1"/>
</dbReference>
<keyword evidence="4" id="KW-1185">Reference proteome</keyword>
<keyword evidence="2" id="KW-0119">Carbohydrate metabolism</keyword>
<gene>
    <name evidence="3" type="ORF">CA13_57210</name>
</gene>
<dbReference type="GO" id="GO:0016861">
    <property type="term" value="F:intramolecular oxidoreductase activity, interconverting aldoses and ketoses"/>
    <property type="evidence" value="ECO:0007669"/>
    <property type="project" value="InterPro"/>
</dbReference>
<dbReference type="GO" id="GO:0005737">
    <property type="term" value="C:cytoplasm"/>
    <property type="evidence" value="ECO:0007669"/>
    <property type="project" value="InterPro"/>
</dbReference>
<dbReference type="EMBL" id="SJPJ01000001">
    <property type="protein sequence ID" value="TWT84245.1"/>
    <property type="molecule type" value="Genomic_DNA"/>
</dbReference>
<reference evidence="3 4" key="1">
    <citation type="submission" date="2019-02" db="EMBL/GenBank/DDBJ databases">
        <title>Deep-cultivation of Planctomycetes and their phenomic and genomic characterization uncovers novel biology.</title>
        <authorList>
            <person name="Wiegand S."/>
            <person name="Jogler M."/>
            <person name="Boedeker C."/>
            <person name="Pinto D."/>
            <person name="Vollmers J."/>
            <person name="Rivas-Marin E."/>
            <person name="Kohn T."/>
            <person name="Peeters S.H."/>
            <person name="Heuer A."/>
            <person name="Rast P."/>
            <person name="Oberbeckmann S."/>
            <person name="Bunk B."/>
            <person name="Jeske O."/>
            <person name="Meyerdierks A."/>
            <person name="Storesund J.E."/>
            <person name="Kallscheuer N."/>
            <person name="Luecker S."/>
            <person name="Lage O.M."/>
            <person name="Pohl T."/>
            <person name="Merkel B.J."/>
            <person name="Hornburger P."/>
            <person name="Mueller R.-W."/>
            <person name="Bruemmer F."/>
            <person name="Labrenz M."/>
            <person name="Spormann A.M."/>
            <person name="Op Den Camp H."/>
            <person name="Overmann J."/>
            <person name="Amann R."/>
            <person name="Jetten M.S.M."/>
            <person name="Mascher T."/>
            <person name="Medema M.H."/>
            <person name="Devos D.P."/>
            <person name="Kaster A.-K."/>
            <person name="Ovreas L."/>
            <person name="Rohde M."/>
            <person name="Galperin M.Y."/>
            <person name="Jogler C."/>
        </authorList>
    </citation>
    <scope>NUCLEOTIDE SEQUENCE [LARGE SCALE GENOMIC DNA]</scope>
    <source>
        <strain evidence="3 4">CA13</strain>
    </source>
</reference>
<accession>A0A5C5ZAP8</accession>
<evidence type="ECO:0008006" key="5">
    <source>
        <dbReference type="Google" id="ProtNLM"/>
    </source>
</evidence>
<dbReference type="AlphaFoldDB" id="A0A5C5ZAP8"/>
<proteinExistence type="predicted"/>
<organism evidence="3 4">
    <name type="scientific">Novipirellula herctigrandis</name>
    <dbReference type="NCBI Taxonomy" id="2527986"/>
    <lineage>
        <taxon>Bacteria</taxon>
        <taxon>Pseudomonadati</taxon>
        <taxon>Planctomycetota</taxon>
        <taxon>Planctomycetia</taxon>
        <taxon>Pirellulales</taxon>
        <taxon>Pirellulaceae</taxon>
        <taxon>Novipirellula</taxon>
    </lineage>
</organism>
<dbReference type="InterPro" id="IPR009015">
    <property type="entry name" value="Fucose_isomerase_N/cen_sf"/>
</dbReference>
<sequence length="485" mass="53460">MGSKNLANKLGFDVVLFGSTVYWNEESMLSSVLEQVKAAMSELQSTIDNGVVADEFDLHFHLISSSEQCQDFVTKPRGDAAIFAPLSGGVQPWMIATAKCYQHIGLANLYLPSSLDPVLTAAFLCRNAHPAATDFFAHQQMRGKSIEWLASLEAWDAFRRAWCAAQKLQHSRLLKIGETEPWVINSCRSVERFRERLGMEIIPIELPDLYERVRGVQESDAESIASEWVQRAKELVGIDSSDVNQAARVVVAMRQLLAEHEADGLSIACFALIKELKTTSCLATACLNEAFGSLAACEGDLDAAATMMLLKNLGADFVWIGNPIIYCGPFIDFVHCTAPRGRRGVDFPYRLMTHHESGQGVAPEVELPGQQTVTLARIGADLTKIAVHTGQSQQVAKQSACHTQLRILLDYPRDFLTHLLGTHQVLSFGDMTQPLRYAAKFLALQTLGESTWRVASPLVHDQVQHQHRVENASSSDACCLPVLPN</sequence>
<dbReference type="GO" id="GO:0005996">
    <property type="term" value="P:monosaccharide metabolic process"/>
    <property type="evidence" value="ECO:0007669"/>
    <property type="project" value="InterPro"/>
</dbReference>
<evidence type="ECO:0000313" key="4">
    <source>
        <dbReference type="Proteomes" id="UP000315010"/>
    </source>
</evidence>
<dbReference type="SUPFAM" id="SSF53743">
    <property type="entry name" value="FucI/AraA N-terminal and middle domains"/>
    <property type="match status" value="1"/>
</dbReference>
<evidence type="ECO:0000256" key="2">
    <source>
        <dbReference type="ARBA" id="ARBA00023277"/>
    </source>
</evidence>
<dbReference type="Proteomes" id="UP000315010">
    <property type="component" value="Unassembled WGS sequence"/>
</dbReference>
<dbReference type="PANTHER" id="PTHR36120">
    <property type="entry name" value="FUCOSE ISOMERASE"/>
    <property type="match status" value="1"/>
</dbReference>
<evidence type="ECO:0000256" key="1">
    <source>
        <dbReference type="ARBA" id="ARBA00023235"/>
    </source>
</evidence>
<name>A0A5C5ZAP8_9BACT</name>
<comment type="caution">
    <text evidence="3">The sequence shown here is derived from an EMBL/GenBank/DDBJ whole genome shotgun (WGS) entry which is preliminary data.</text>
</comment>
<dbReference type="PANTHER" id="PTHR36120:SF2">
    <property type="entry name" value="FUCOSE ISOMERASE"/>
    <property type="match status" value="1"/>
</dbReference>
<keyword evidence="1" id="KW-0413">Isomerase</keyword>
<protein>
    <recommendedName>
        <fullName evidence="5">L-fucose isomerase C-terminal domain-containing protein</fullName>
    </recommendedName>
</protein>